<organism evidence="1 2">
    <name type="scientific">Actinomortierella ambigua</name>
    <dbReference type="NCBI Taxonomy" id="1343610"/>
    <lineage>
        <taxon>Eukaryota</taxon>
        <taxon>Fungi</taxon>
        <taxon>Fungi incertae sedis</taxon>
        <taxon>Mucoromycota</taxon>
        <taxon>Mortierellomycotina</taxon>
        <taxon>Mortierellomycetes</taxon>
        <taxon>Mortierellales</taxon>
        <taxon>Mortierellaceae</taxon>
        <taxon>Actinomortierella</taxon>
    </lineage>
</organism>
<reference evidence="1" key="1">
    <citation type="journal article" date="2020" name="Fungal Divers.">
        <title>Resolving the Mortierellaceae phylogeny through synthesis of multi-gene phylogenetics and phylogenomics.</title>
        <authorList>
            <person name="Vandepol N."/>
            <person name="Liber J."/>
            <person name="Desiro A."/>
            <person name="Na H."/>
            <person name="Kennedy M."/>
            <person name="Barry K."/>
            <person name="Grigoriev I.V."/>
            <person name="Miller A.N."/>
            <person name="O'Donnell K."/>
            <person name="Stajich J.E."/>
            <person name="Bonito G."/>
        </authorList>
    </citation>
    <scope>NUCLEOTIDE SEQUENCE</scope>
    <source>
        <strain evidence="1">BC1065</strain>
    </source>
</reference>
<evidence type="ECO:0000313" key="2">
    <source>
        <dbReference type="Proteomes" id="UP000807716"/>
    </source>
</evidence>
<gene>
    <name evidence="1" type="ORF">DFQ27_006357</name>
</gene>
<protein>
    <submittedName>
        <fullName evidence="1">Uncharacterized protein</fullName>
    </submittedName>
</protein>
<dbReference type="AlphaFoldDB" id="A0A9P6QI39"/>
<dbReference type="OrthoDB" id="2421381at2759"/>
<accession>A0A9P6QI39</accession>
<comment type="caution">
    <text evidence="1">The sequence shown here is derived from an EMBL/GenBank/DDBJ whole genome shotgun (WGS) entry which is preliminary data.</text>
</comment>
<name>A0A9P6QI39_9FUNG</name>
<dbReference type="EMBL" id="JAAAJB010000047">
    <property type="protein sequence ID" value="KAG0268578.1"/>
    <property type="molecule type" value="Genomic_DNA"/>
</dbReference>
<proteinExistence type="predicted"/>
<dbReference type="Proteomes" id="UP000807716">
    <property type="component" value="Unassembled WGS sequence"/>
</dbReference>
<evidence type="ECO:0000313" key="1">
    <source>
        <dbReference type="EMBL" id="KAG0268578.1"/>
    </source>
</evidence>
<keyword evidence="2" id="KW-1185">Reference proteome</keyword>
<sequence length="217" mass="24205">MDRERIRQQVLQLPIVKEYLAKFLRIASDFRQLTIEWNDCIDQGAEALRSARISPVRAVASLDAVINQLQAILEKMTQTHDSYLVTLQRPPTLPPSIVLPSSSSSSSPSSAFPNVSILADLQMPGTQTSALALFAEYMDPTWLQYLDEFSFKSSGVLPSLETIAALKDSGADDLPPLLESQLTNLVLLWELEPYRDGKEDVKARESRLGVVDWKMAK</sequence>